<dbReference type="InterPro" id="IPR011042">
    <property type="entry name" value="6-blade_b-propeller_TolB-like"/>
</dbReference>
<dbReference type="Gene3D" id="2.120.10.30">
    <property type="entry name" value="TolB, C-terminal domain"/>
    <property type="match status" value="1"/>
</dbReference>
<dbReference type="PROSITE" id="PS51125">
    <property type="entry name" value="NHL"/>
    <property type="match status" value="1"/>
</dbReference>
<proteinExistence type="predicted"/>
<comment type="caution">
    <text evidence="4">The sequence shown here is derived from an EMBL/GenBank/DDBJ whole genome shotgun (WGS) entry which is preliminary data.</text>
</comment>
<keyword evidence="1" id="KW-0677">Repeat</keyword>
<feature type="compositionally biased region" description="Polar residues" evidence="3">
    <location>
        <begin position="92"/>
        <end position="173"/>
    </location>
</feature>
<dbReference type="SUPFAM" id="SSF63829">
    <property type="entry name" value="Calcium-dependent phosphotriesterase"/>
    <property type="match status" value="1"/>
</dbReference>
<evidence type="ECO:0000313" key="5">
    <source>
        <dbReference type="Proteomes" id="UP000735302"/>
    </source>
</evidence>
<dbReference type="AlphaFoldDB" id="A0AAV4BE88"/>
<evidence type="ECO:0000256" key="2">
    <source>
        <dbReference type="PROSITE-ProRule" id="PRU00504"/>
    </source>
</evidence>
<dbReference type="InterPro" id="IPR001258">
    <property type="entry name" value="NHL_repeat"/>
</dbReference>
<organism evidence="4 5">
    <name type="scientific">Plakobranchus ocellatus</name>
    <dbReference type="NCBI Taxonomy" id="259542"/>
    <lineage>
        <taxon>Eukaryota</taxon>
        <taxon>Metazoa</taxon>
        <taxon>Spiralia</taxon>
        <taxon>Lophotrochozoa</taxon>
        <taxon>Mollusca</taxon>
        <taxon>Gastropoda</taxon>
        <taxon>Heterobranchia</taxon>
        <taxon>Euthyneura</taxon>
        <taxon>Panpulmonata</taxon>
        <taxon>Sacoglossa</taxon>
        <taxon>Placobranchoidea</taxon>
        <taxon>Plakobranchidae</taxon>
        <taxon>Plakobranchus</taxon>
    </lineage>
</organism>
<sequence length="442" mass="47634">MAARGRATFTRKEEILALLKEDFVKNVNRYLSAVTAAIRDEPPTQAEEIFLSAVAFLSQEIPNPTSQTITPPQLFPASSTFTPGVLTQTSSAFSQVQSIENPSQQSSARSTPITPVQRIENPSIQSSTRSTPITPMQPVANTSIHSSTRSTPITPMQPVANTSIQSSTRSTRLSPPMKRPREEVRQTTTFGPTLTAVAESANVTTQAAAAAAAVTPPPTAPSASALSRPLKDVRHRNSFVAQISDDQSTPDITDVQLLSGGRLLLADWDNKCVKLFDTQRTLQTSRQYGPVTAVNNLTLAVGYWGDSGIDLIDLGGQVLRQICSSVYTNYMDITEDGGLVCSTWDDKIARVQVDTGTVAFNKSVPQIQMPRGVSITCAGSILVTDRDNKTLHLVSSQGDSIKQLWSVPSDRDQDDVLYAVSTDGSVCVCVTLRGSVYILDCL</sequence>
<feature type="region of interest" description="Disordered" evidence="3">
    <location>
        <begin position="92"/>
        <end position="186"/>
    </location>
</feature>
<protein>
    <submittedName>
        <fullName evidence="4">Uncharacterized protein</fullName>
    </submittedName>
</protein>
<reference evidence="4 5" key="1">
    <citation type="journal article" date="2021" name="Elife">
        <title>Chloroplast acquisition without the gene transfer in kleptoplastic sea slugs, Plakobranchus ocellatus.</title>
        <authorList>
            <person name="Maeda T."/>
            <person name="Takahashi S."/>
            <person name="Yoshida T."/>
            <person name="Shimamura S."/>
            <person name="Takaki Y."/>
            <person name="Nagai Y."/>
            <person name="Toyoda A."/>
            <person name="Suzuki Y."/>
            <person name="Arimoto A."/>
            <person name="Ishii H."/>
            <person name="Satoh N."/>
            <person name="Nishiyama T."/>
            <person name="Hasebe M."/>
            <person name="Maruyama T."/>
            <person name="Minagawa J."/>
            <person name="Obokata J."/>
            <person name="Shigenobu S."/>
        </authorList>
    </citation>
    <scope>NUCLEOTIDE SEQUENCE [LARGE SCALE GENOMIC DNA]</scope>
</reference>
<accession>A0AAV4BE88</accession>
<gene>
    <name evidence="4" type="ORF">PoB_004425700</name>
</gene>
<evidence type="ECO:0000256" key="3">
    <source>
        <dbReference type="SAM" id="MobiDB-lite"/>
    </source>
</evidence>
<name>A0AAV4BE88_9GAST</name>
<evidence type="ECO:0000313" key="4">
    <source>
        <dbReference type="EMBL" id="GFO17752.1"/>
    </source>
</evidence>
<feature type="repeat" description="NHL" evidence="2">
    <location>
        <begin position="366"/>
        <end position="397"/>
    </location>
</feature>
<evidence type="ECO:0000256" key="1">
    <source>
        <dbReference type="ARBA" id="ARBA00022737"/>
    </source>
</evidence>
<dbReference type="Proteomes" id="UP000735302">
    <property type="component" value="Unassembled WGS sequence"/>
</dbReference>
<keyword evidence="5" id="KW-1185">Reference proteome</keyword>
<dbReference type="EMBL" id="BLXT01004872">
    <property type="protein sequence ID" value="GFO17752.1"/>
    <property type="molecule type" value="Genomic_DNA"/>
</dbReference>